<comment type="pathway">
    <text evidence="6">Isoprenoid biosynthesis; dimethylallyl diphosphate biosynthesis; dimethylallyl diphosphate from (2E)-4-hydroxy-3-methylbutenyl diphosphate: step 1/1.</text>
</comment>
<comment type="caution">
    <text evidence="7">The sequence shown here is derived from an EMBL/GenBank/DDBJ whole genome shotgun (WGS) entry which is preliminary data.</text>
</comment>
<dbReference type="GO" id="GO:0016114">
    <property type="term" value="P:terpenoid biosynthetic process"/>
    <property type="evidence" value="ECO:0007669"/>
    <property type="project" value="UniProtKB-UniRule"/>
</dbReference>
<evidence type="ECO:0000256" key="1">
    <source>
        <dbReference type="ARBA" id="ARBA00022485"/>
    </source>
</evidence>
<feature type="binding site" evidence="6">
    <location>
        <position position="43"/>
    </location>
    <ligand>
        <name>isopentenyl diphosphate</name>
        <dbReference type="ChEBI" id="CHEBI:128769"/>
    </ligand>
</feature>
<dbReference type="OrthoDB" id="9777362at2"/>
<feature type="binding site" evidence="6">
    <location>
        <position position="12"/>
    </location>
    <ligand>
        <name>[4Fe-4S] cluster</name>
        <dbReference type="ChEBI" id="CHEBI:49883"/>
    </ligand>
</feature>
<protein>
    <recommendedName>
        <fullName evidence="6">4-hydroxy-3-methylbut-2-enyl diphosphate reductase</fullName>
        <shortName evidence="6">HMBPP reductase</shortName>
        <ecNumber evidence="6">1.17.7.4</ecNumber>
    </recommendedName>
</protein>
<feature type="binding site" evidence="6">
    <location>
        <position position="228"/>
    </location>
    <ligand>
        <name>dimethylallyl diphosphate</name>
        <dbReference type="ChEBI" id="CHEBI:57623"/>
    </ligand>
</feature>
<dbReference type="GO" id="GO:0050992">
    <property type="term" value="P:dimethylallyl diphosphate biosynthetic process"/>
    <property type="evidence" value="ECO:0007669"/>
    <property type="project" value="UniProtKB-UniRule"/>
</dbReference>
<comment type="similarity">
    <text evidence="6">Belongs to the IspH family.</text>
</comment>
<feature type="binding site" evidence="6">
    <location>
        <position position="226"/>
    </location>
    <ligand>
        <name>dimethylallyl diphosphate</name>
        <dbReference type="ChEBI" id="CHEBI:57623"/>
    </ligand>
</feature>
<evidence type="ECO:0000256" key="5">
    <source>
        <dbReference type="ARBA" id="ARBA00023014"/>
    </source>
</evidence>
<feature type="binding site" evidence="6">
    <location>
        <position position="228"/>
    </location>
    <ligand>
        <name>isopentenyl diphosphate</name>
        <dbReference type="ChEBI" id="CHEBI:128769"/>
    </ligand>
</feature>
<keyword evidence="1 6" id="KW-0004">4Fe-4S</keyword>
<gene>
    <name evidence="6" type="primary">ispH</name>
    <name evidence="7" type="ORF">GLV98_00480</name>
</gene>
<dbReference type="Gene3D" id="3.40.50.11270">
    <property type="match status" value="1"/>
</dbReference>
<dbReference type="UniPathway" id="UPA00056">
    <property type="reaction ID" value="UER00097"/>
</dbReference>
<dbReference type="HAMAP" id="MF_00191">
    <property type="entry name" value="IspH"/>
    <property type="match status" value="1"/>
</dbReference>
<dbReference type="GO" id="GO:0019288">
    <property type="term" value="P:isopentenyl diphosphate biosynthetic process, methylerythritol 4-phosphate pathway"/>
    <property type="evidence" value="ECO:0007669"/>
    <property type="project" value="UniProtKB-UniRule"/>
</dbReference>
<organism evidence="7 8">
    <name type="scientific">Halobacillus litoralis</name>
    <dbReference type="NCBI Taxonomy" id="45668"/>
    <lineage>
        <taxon>Bacteria</taxon>
        <taxon>Bacillati</taxon>
        <taxon>Bacillota</taxon>
        <taxon>Bacilli</taxon>
        <taxon>Bacillales</taxon>
        <taxon>Bacillaceae</taxon>
        <taxon>Halobacillus</taxon>
    </lineage>
</organism>
<feature type="binding site" evidence="6">
    <location>
        <position position="131"/>
    </location>
    <ligand>
        <name>isopentenyl diphosphate</name>
        <dbReference type="ChEBI" id="CHEBI:128769"/>
    </ligand>
</feature>
<accession>A0A845DX32</accession>
<comment type="function">
    <text evidence="6">Catalyzes the conversion of 1-hydroxy-2-methyl-2-(E)-butenyl 4-diphosphate (HMBPP) into a mixture of isopentenyl diphosphate (IPP) and dimethylallyl diphosphate (DMAPP). Acts in the terminal step of the DOXP/MEP pathway for isoprenoid precursor biosynthesis.</text>
</comment>
<dbReference type="GO" id="GO:0046872">
    <property type="term" value="F:metal ion binding"/>
    <property type="evidence" value="ECO:0007669"/>
    <property type="project" value="UniProtKB-KW"/>
</dbReference>
<feature type="binding site" evidence="6">
    <location>
        <position position="81"/>
    </location>
    <ligand>
        <name>isopentenyl diphosphate</name>
        <dbReference type="ChEBI" id="CHEBI:128769"/>
    </ligand>
</feature>
<sequence>MEVIKIAPRGYCYGVVDAMVIARNAAKDPNLPRPIYILGMIVHNSHVTDAFKEEGIITVDGKNRSDMLEGIHDGTVIFTAHGVSPLIKERAKEKGLTVLDATCPDVTNTHNLIRKKVAEGFEVIYVGKKGHPEPEGAMGVAPGKVHLVQTEEDVEELNLDHDKLMITNQTTMSQWDVYDVMEKAKEKYPQLEKQQEICMATQVRQEAVSEQAGGADLTLVVGDPMSNNSNRLAQVSMEKAGTTAYRIADVTEIELEWLEGVEKVAVTAGASTPTPITKEVIKFIEQFDHNDESTWIRESKVEQKKILPPVRARKKVKR</sequence>
<keyword evidence="2 6" id="KW-0479">Metal-binding</keyword>
<evidence type="ECO:0000256" key="4">
    <source>
        <dbReference type="ARBA" id="ARBA00023004"/>
    </source>
</evidence>
<keyword evidence="4 6" id="KW-0408">Iron</keyword>
<feature type="binding site" evidence="6">
    <location>
        <position position="198"/>
    </location>
    <ligand>
        <name>[4Fe-4S] cluster</name>
        <dbReference type="ChEBI" id="CHEBI:49883"/>
    </ligand>
</feature>
<feature type="binding site" evidence="6">
    <location>
        <position position="131"/>
    </location>
    <ligand>
        <name>(2E)-4-hydroxy-3-methylbut-2-enyl diphosphate</name>
        <dbReference type="ChEBI" id="CHEBI:128753"/>
    </ligand>
</feature>
<comment type="pathway">
    <text evidence="6">Isoprenoid biosynthesis; isopentenyl diphosphate biosynthesis via DXP pathway; isopentenyl diphosphate from 1-deoxy-D-xylulose 5-phosphate: step 6/6.</text>
</comment>
<feature type="binding site" evidence="6">
    <location>
        <position position="271"/>
    </location>
    <ligand>
        <name>dimethylallyl diphosphate</name>
        <dbReference type="ChEBI" id="CHEBI:57623"/>
    </ligand>
</feature>
<feature type="binding site" evidence="6">
    <location>
        <position position="170"/>
    </location>
    <ligand>
        <name>(2E)-4-hydroxy-3-methylbut-2-enyl diphosphate</name>
        <dbReference type="ChEBI" id="CHEBI:128753"/>
    </ligand>
</feature>
<keyword evidence="5 6" id="KW-0411">Iron-sulfur</keyword>
<dbReference type="CDD" id="cd13944">
    <property type="entry name" value="lytB_ispH"/>
    <property type="match status" value="1"/>
</dbReference>
<proteinExistence type="inferred from homology"/>
<comment type="catalytic activity">
    <reaction evidence="6">
        <text>dimethylallyl diphosphate + 2 oxidized [2Fe-2S]-[ferredoxin] + H2O = (2E)-4-hydroxy-3-methylbut-2-enyl diphosphate + 2 reduced [2Fe-2S]-[ferredoxin] + 2 H(+)</text>
        <dbReference type="Rhea" id="RHEA:24825"/>
        <dbReference type="Rhea" id="RHEA-COMP:10000"/>
        <dbReference type="Rhea" id="RHEA-COMP:10001"/>
        <dbReference type="ChEBI" id="CHEBI:15377"/>
        <dbReference type="ChEBI" id="CHEBI:15378"/>
        <dbReference type="ChEBI" id="CHEBI:33737"/>
        <dbReference type="ChEBI" id="CHEBI:33738"/>
        <dbReference type="ChEBI" id="CHEBI:57623"/>
        <dbReference type="ChEBI" id="CHEBI:128753"/>
        <dbReference type="EC" id="1.17.7.4"/>
    </reaction>
</comment>
<dbReference type="Gene3D" id="3.40.1010.20">
    <property type="entry name" value="4-hydroxy-3-methylbut-2-enyl diphosphate reductase, catalytic domain"/>
    <property type="match status" value="2"/>
</dbReference>
<evidence type="ECO:0000256" key="6">
    <source>
        <dbReference type="HAMAP-Rule" id="MF_00191"/>
    </source>
</evidence>
<feature type="binding site" evidence="6">
    <location>
        <position position="271"/>
    </location>
    <ligand>
        <name>isopentenyl diphosphate</name>
        <dbReference type="ChEBI" id="CHEBI:128769"/>
    </ligand>
</feature>
<dbReference type="EC" id="1.17.7.4" evidence="6"/>
<comment type="catalytic activity">
    <reaction evidence="6">
        <text>isopentenyl diphosphate + 2 oxidized [2Fe-2S]-[ferredoxin] + H2O = (2E)-4-hydroxy-3-methylbut-2-enyl diphosphate + 2 reduced [2Fe-2S]-[ferredoxin] + 2 H(+)</text>
        <dbReference type="Rhea" id="RHEA:24488"/>
        <dbReference type="Rhea" id="RHEA-COMP:10000"/>
        <dbReference type="Rhea" id="RHEA-COMP:10001"/>
        <dbReference type="ChEBI" id="CHEBI:15377"/>
        <dbReference type="ChEBI" id="CHEBI:15378"/>
        <dbReference type="ChEBI" id="CHEBI:33737"/>
        <dbReference type="ChEBI" id="CHEBI:33738"/>
        <dbReference type="ChEBI" id="CHEBI:128753"/>
        <dbReference type="ChEBI" id="CHEBI:128769"/>
        <dbReference type="EC" id="1.17.7.4"/>
    </reaction>
</comment>
<feature type="binding site" evidence="6">
    <location>
        <position position="43"/>
    </location>
    <ligand>
        <name>dimethylallyl diphosphate</name>
        <dbReference type="ChEBI" id="CHEBI:57623"/>
    </ligand>
</feature>
<feature type="binding site" evidence="6">
    <location>
        <position position="226"/>
    </location>
    <ligand>
        <name>(2E)-4-hydroxy-3-methylbut-2-enyl diphosphate</name>
        <dbReference type="ChEBI" id="CHEBI:128753"/>
    </ligand>
</feature>
<evidence type="ECO:0000256" key="3">
    <source>
        <dbReference type="ARBA" id="ARBA00023002"/>
    </source>
</evidence>
<evidence type="ECO:0000256" key="2">
    <source>
        <dbReference type="ARBA" id="ARBA00022723"/>
    </source>
</evidence>
<feature type="binding site" evidence="6">
    <location>
        <position position="131"/>
    </location>
    <ligand>
        <name>dimethylallyl diphosphate</name>
        <dbReference type="ChEBI" id="CHEBI:57623"/>
    </ligand>
</feature>
<feature type="active site" description="Proton donor" evidence="6">
    <location>
        <position position="133"/>
    </location>
</feature>
<feature type="binding site" evidence="6">
    <location>
        <position position="81"/>
    </location>
    <ligand>
        <name>dimethylallyl diphosphate</name>
        <dbReference type="ChEBI" id="CHEBI:57623"/>
    </ligand>
</feature>
<comment type="cofactor">
    <cofactor evidence="6">
        <name>[4Fe-4S] cluster</name>
        <dbReference type="ChEBI" id="CHEBI:49883"/>
    </cofactor>
    <text evidence="6">Binds 1 [4Fe-4S] cluster per subunit.</text>
</comment>
<reference evidence="7 8" key="1">
    <citation type="submission" date="2019-11" db="EMBL/GenBank/DDBJ databases">
        <title>Genome sequences of 17 halophilic strains isolated from different environments.</title>
        <authorList>
            <person name="Furrow R.E."/>
        </authorList>
    </citation>
    <scope>NUCLEOTIDE SEQUENCE [LARGE SCALE GENOMIC DNA]</scope>
    <source>
        <strain evidence="7 8">22505_10_Sand</strain>
    </source>
</reference>
<keyword evidence="3 6" id="KW-0560">Oxidoreductase</keyword>
<dbReference type="NCBIfam" id="NF002187">
    <property type="entry name" value="PRK01045.1-1"/>
    <property type="match status" value="1"/>
</dbReference>
<dbReference type="UniPathway" id="UPA00059">
    <property type="reaction ID" value="UER00105"/>
</dbReference>
<dbReference type="GO" id="GO:0051539">
    <property type="term" value="F:4 iron, 4 sulfur cluster binding"/>
    <property type="evidence" value="ECO:0007669"/>
    <property type="project" value="UniProtKB-UniRule"/>
</dbReference>
<dbReference type="PANTHER" id="PTHR30426">
    <property type="entry name" value="4-HYDROXY-3-METHYLBUT-2-ENYL DIPHOSPHATE REDUCTASE"/>
    <property type="match status" value="1"/>
</dbReference>
<name>A0A845DX32_9BACI</name>
<feature type="binding site" evidence="6">
    <location>
        <position position="81"/>
    </location>
    <ligand>
        <name>(2E)-4-hydroxy-3-methylbut-2-enyl diphosphate</name>
        <dbReference type="ChEBI" id="CHEBI:128753"/>
    </ligand>
</feature>
<dbReference type="PANTHER" id="PTHR30426:SF0">
    <property type="entry name" value="4-HYDROXY-3-METHYLBUT-2-ENYL DIPHOSPHATE REDUCTASE"/>
    <property type="match status" value="1"/>
</dbReference>
<feature type="binding site" evidence="6">
    <location>
        <position position="103"/>
    </location>
    <ligand>
        <name>[4Fe-4S] cluster</name>
        <dbReference type="ChEBI" id="CHEBI:49883"/>
    </ligand>
</feature>
<dbReference type="Proteomes" id="UP000447393">
    <property type="component" value="Unassembled WGS sequence"/>
</dbReference>
<dbReference type="NCBIfam" id="TIGR00216">
    <property type="entry name" value="ispH_lytB"/>
    <property type="match status" value="1"/>
</dbReference>
<dbReference type="InterPro" id="IPR003451">
    <property type="entry name" value="LytB/IspH"/>
</dbReference>
<dbReference type="Pfam" id="PF02401">
    <property type="entry name" value="LYTB"/>
    <property type="match status" value="1"/>
</dbReference>
<dbReference type="GO" id="GO:0051745">
    <property type="term" value="F:4-hydroxy-3-methylbut-2-enyl diphosphate reductase activity"/>
    <property type="evidence" value="ECO:0007669"/>
    <property type="project" value="UniProtKB-UniRule"/>
</dbReference>
<feature type="binding site" evidence="6">
    <location>
        <position position="271"/>
    </location>
    <ligand>
        <name>(2E)-4-hydroxy-3-methylbut-2-enyl diphosphate</name>
        <dbReference type="ChEBI" id="CHEBI:128753"/>
    </ligand>
</feature>
<keyword evidence="6" id="KW-0414">Isoprene biosynthesis</keyword>
<evidence type="ECO:0000313" key="7">
    <source>
        <dbReference type="EMBL" id="MYL47937.1"/>
    </source>
</evidence>
<dbReference type="RefSeq" id="WP_160911016.1">
    <property type="nucleotide sequence ID" value="NZ_WMEZ01000001.1"/>
</dbReference>
<dbReference type="AlphaFoldDB" id="A0A845DX32"/>
<feature type="binding site" evidence="6">
    <location>
        <position position="43"/>
    </location>
    <ligand>
        <name>(2E)-4-hydroxy-3-methylbut-2-enyl diphosphate</name>
        <dbReference type="ChEBI" id="CHEBI:128753"/>
    </ligand>
</feature>
<dbReference type="EMBL" id="WMEZ01000001">
    <property type="protein sequence ID" value="MYL47937.1"/>
    <property type="molecule type" value="Genomic_DNA"/>
</dbReference>
<feature type="binding site" evidence="6">
    <location>
        <position position="228"/>
    </location>
    <ligand>
        <name>(2E)-4-hydroxy-3-methylbut-2-enyl diphosphate</name>
        <dbReference type="ChEBI" id="CHEBI:128753"/>
    </ligand>
</feature>
<comment type="caution">
    <text evidence="6">Lacks conserved residue(s) required for the propagation of feature annotation.</text>
</comment>
<evidence type="ECO:0000313" key="8">
    <source>
        <dbReference type="Proteomes" id="UP000447393"/>
    </source>
</evidence>
<feature type="binding site" evidence="6">
    <location>
        <position position="226"/>
    </location>
    <ligand>
        <name>isopentenyl diphosphate</name>
        <dbReference type="ChEBI" id="CHEBI:128769"/>
    </ligand>
</feature>